<organism evidence="2 3">
    <name type="scientific">Saccharicrinis carchari</name>
    <dbReference type="NCBI Taxonomy" id="1168039"/>
    <lineage>
        <taxon>Bacteria</taxon>
        <taxon>Pseudomonadati</taxon>
        <taxon>Bacteroidota</taxon>
        <taxon>Bacteroidia</taxon>
        <taxon>Marinilabiliales</taxon>
        <taxon>Marinilabiliaceae</taxon>
        <taxon>Saccharicrinis</taxon>
    </lineage>
</organism>
<sequence length="192" mass="23001">MRLPIFFTTIGTIINILFRRQIENFEYLKEVLFITFIISLLYLLARRIRLKRTHLILRNMHDFAIQITCIVLSLFLSIFLFKPWINGLQYYYFGIFMTGIFLISGLIYENSMQISFENKELEIKNLFNNEKRRFLSIDKIEIDHSIVRIIDKETFVEINGFRNNLKDNKKLHDYLTERISETEIEITGANKS</sequence>
<dbReference type="Proteomes" id="UP000319040">
    <property type="component" value="Unassembled WGS sequence"/>
</dbReference>
<protein>
    <submittedName>
        <fullName evidence="2">Uncharacterized protein</fullName>
    </submittedName>
</protein>
<reference evidence="2 3" key="1">
    <citation type="submission" date="2017-05" db="EMBL/GenBank/DDBJ databases">
        <authorList>
            <person name="Varghese N."/>
            <person name="Submissions S."/>
        </authorList>
    </citation>
    <scope>NUCLEOTIDE SEQUENCE [LARGE SCALE GENOMIC DNA]</scope>
    <source>
        <strain evidence="2 3">DSM 27040</strain>
    </source>
</reference>
<keyword evidence="3" id="KW-1185">Reference proteome</keyword>
<name>A0A521FFT6_SACCC</name>
<keyword evidence="1" id="KW-0812">Transmembrane</keyword>
<dbReference type="EMBL" id="FXTB01000026">
    <property type="protein sequence ID" value="SMO94844.1"/>
    <property type="molecule type" value="Genomic_DNA"/>
</dbReference>
<accession>A0A521FFT6</accession>
<dbReference type="AlphaFoldDB" id="A0A521FFT6"/>
<feature type="transmembrane region" description="Helical" evidence="1">
    <location>
        <begin position="27"/>
        <end position="45"/>
    </location>
</feature>
<feature type="transmembrane region" description="Helical" evidence="1">
    <location>
        <begin position="90"/>
        <end position="108"/>
    </location>
</feature>
<keyword evidence="1" id="KW-1133">Transmembrane helix</keyword>
<keyword evidence="1" id="KW-0472">Membrane</keyword>
<evidence type="ECO:0000313" key="3">
    <source>
        <dbReference type="Proteomes" id="UP000319040"/>
    </source>
</evidence>
<evidence type="ECO:0000313" key="2">
    <source>
        <dbReference type="EMBL" id="SMO94844.1"/>
    </source>
</evidence>
<proteinExistence type="predicted"/>
<evidence type="ECO:0000256" key="1">
    <source>
        <dbReference type="SAM" id="Phobius"/>
    </source>
</evidence>
<feature type="transmembrane region" description="Helical" evidence="1">
    <location>
        <begin position="65"/>
        <end position="84"/>
    </location>
</feature>
<gene>
    <name evidence="2" type="ORF">SAMN06265379_1264</name>
</gene>